<keyword evidence="2" id="KW-0472">Membrane</keyword>
<feature type="transmembrane region" description="Helical" evidence="2">
    <location>
        <begin position="384"/>
        <end position="407"/>
    </location>
</feature>
<dbReference type="InterPro" id="IPR053001">
    <property type="entry name" value="MNNG_permease-like"/>
</dbReference>
<name>A0A9P6W6W9_RHOMI</name>
<dbReference type="InterPro" id="IPR022703">
    <property type="entry name" value="DUF3533"/>
</dbReference>
<dbReference type="Proteomes" id="UP000777482">
    <property type="component" value="Unassembled WGS sequence"/>
</dbReference>
<keyword evidence="2" id="KW-0812">Transmembrane</keyword>
<feature type="transmembrane region" description="Helical" evidence="2">
    <location>
        <begin position="126"/>
        <end position="146"/>
    </location>
</feature>
<dbReference type="OrthoDB" id="2140105at2759"/>
<dbReference type="AlphaFoldDB" id="A0A9P6W6W9"/>
<dbReference type="PANTHER" id="PTHR34814">
    <property type="entry name" value="NITROSOGUANIDINE RESISTANCE PROTEIN SNG1"/>
    <property type="match status" value="1"/>
</dbReference>
<dbReference type="GO" id="GO:0016020">
    <property type="term" value="C:membrane"/>
    <property type="evidence" value="ECO:0007669"/>
    <property type="project" value="TreeGrafter"/>
</dbReference>
<evidence type="ECO:0000313" key="4">
    <source>
        <dbReference type="EMBL" id="KAG0665644.1"/>
    </source>
</evidence>
<gene>
    <name evidence="4" type="ORF">C6P46_006428</name>
</gene>
<keyword evidence="5" id="KW-1185">Reference proteome</keyword>
<protein>
    <recommendedName>
        <fullName evidence="3">DUF3533 domain-containing protein</fullName>
    </recommendedName>
</protein>
<evidence type="ECO:0000259" key="3">
    <source>
        <dbReference type="Pfam" id="PF12051"/>
    </source>
</evidence>
<comment type="caution">
    <text evidence="4">The sequence shown here is derived from an EMBL/GenBank/DDBJ whole genome shotgun (WGS) entry which is preliminary data.</text>
</comment>
<feature type="transmembrane region" description="Helical" evidence="2">
    <location>
        <begin position="342"/>
        <end position="363"/>
    </location>
</feature>
<feature type="transmembrane region" description="Helical" evidence="2">
    <location>
        <begin position="458"/>
        <end position="476"/>
    </location>
</feature>
<evidence type="ECO:0000256" key="1">
    <source>
        <dbReference type="SAM" id="MobiDB-lite"/>
    </source>
</evidence>
<feature type="compositionally biased region" description="Basic and acidic residues" evidence="1">
    <location>
        <begin position="28"/>
        <end position="41"/>
    </location>
</feature>
<keyword evidence="2" id="KW-1133">Transmembrane helix</keyword>
<accession>A0A9P6W6W9</accession>
<feature type="domain" description="DUF3533" evidence="3">
    <location>
        <begin position="132"/>
        <end position="527"/>
    </location>
</feature>
<feature type="region of interest" description="Disordered" evidence="1">
    <location>
        <begin position="1"/>
        <end position="108"/>
    </location>
</feature>
<sequence>MSAGLRMPLSTLGSLLQTPNSSTAVPPRGRDQAAGRADHRSGPLTPIPRAVRHSARPNKTGSGNRSAFKARSTSALPPKTTSPPLYERQLSRSSMGQQHDEAEPEDFSLSIRDPALRQQRKQAAKAVVMASILMTVAVWACLSIFWGSTYLLEHYFPNAKVYVYDFDSAANANPLLGPYVVNFMESTLSQPVHMGVIIRDTAGKTLADVENEIVNEKAWAAIVINSNATTMFQEALAGTGGLLAGEYAPKGAISLLSVGARWFQVVDEYIFPFLTQYMQTPTLEASHAAAANYLSTATPAQISALSQTQRAALATPFASQETDLRPIYDTQWSGSAPLEAGLIYYIIFAFHIALFLFFSRAPLIQGVKSKGRRLTFISTLTLRFLPLLPVYLILSLSYSLINLAFLIPMDGNGHARFGPQSGFMSKFIFAFFWMLNLMTLFALGLAMESMITILTVKFIPFFLITWIILNITSSFFPPTFMEHFYKYGYAMPFFHSTTGAKHIMWGARDRLGLNFGVLTAWTVLSICSLSLFEFFLRRKDIKRERKERAHDVEGRAE</sequence>
<evidence type="ECO:0000313" key="5">
    <source>
        <dbReference type="Proteomes" id="UP000777482"/>
    </source>
</evidence>
<organism evidence="4 5">
    <name type="scientific">Rhodotorula mucilaginosa</name>
    <name type="common">Yeast</name>
    <name type="synonym">Rhodotorula rubra</name>
    <dbReference type="NCBI Taxonomy" id="5537"/>
    <lineage>
        <taxon>Eukaryota</taxon>
        <taxon>Fungi</taxon>
        <taxon>Dikarya</taxon>
        <taxon>Basidiomycota</taxon>
        <taxon>Pucciniomycotina</taxon>
        <taxon>Microbotryomycetes</taxon>
        <taxon>Sporidiobolales</taxon>
        <taxon>Sporidiobolaceae</taxon>
        <taxon>Rhodotorula</taxon>
    </lineage>
</organism>
<dbReference type="EMBL" id="PUHQ01000008">
    <property type="protein sequence ID" value="KAG0665644.1"/>
    <property type="molecule type" value="Genomic_DNA"/>
</dbReference>
<reference evidence="4 5" key="1">
    <citation type="submission" date="2020-11" db="EMBL/GenBank/DDBJ databases">
        <title>Kefir isolates.</title>
        <authorList>
            <person name="Marcisauskas S."/>
            <person name="Kim Y."/>
            <person name="Blasche S."/>
        </authorList>
    </citation>
    <scope>NUCLEOTIDE SEQUENCE [LARGE SCALE GENOMIC DNA]</scope>
    <source>
        <strain evidence="4 5">KR</strain>
    </source>
</reference>
<dbReference type="PANTHER" id="PTHR34814:SF1">
    <property type="entry name" value="NITROSOGUANIDINE RESISTANCE PROTEIN SNG1"/>
    <property type="match status" value="1"/>
</dbReference>
<feature type="compositionally biased region" description="Polar residues" evidence="1">
    <location>
        <begin position="57"/>
        <end position="75"/>
    </location>
</feature>
<feature type="transmembrane region" description="Helical" evidence="2">
    <location>
        <begin position="427"/>
        <end position="446"/>
    </location>
</feature>
<evidence type="ECO:0000256" key="2">
    <source>
        <dbReference type="SAM" id="Phobius"/>
    </source>
</evidence>
<feature type="compositionally biased region" description="Polar residues" evidence="1">
    <location>
        <begin position="11"/>
        <end position="24"/>
    </location>
</feature>
<proteinExistence type="predicted"/>
<dbReference type="Pfam" id="PF12051">
    <property type="entry name" value="DUF3533"/>
    <property type="match status" value="1"/>
</dbReference>
<feature type="transmembrane region" description="Helical" evidence="2">
    <location>
        <begin position="515"/>
        <end position="536"/>
    </location>
</feature>